<feature type="chain" id="PRO_5035465638" evidence="1">
    <location>
        <begin position="18"/>
        <end position="184"/>
    </location>
</feature>
<keyword evidence="3" id="KW-1185">Reference proteome</keyword>
<gene>
    <name evidence="2" type="ORF">B0T11DRAFT_80829</name>
</gene>
<protein>
    <submittedName>
        <fullName evidence="2">Uncharacterized protein</fullName>
    </submittedName>
</protein>
<evidence type="ECO:0000313" key="3">
    <source>
        <dbReference type="Proteomes" id="UP000813385"/>
    </source>
</evidence>
<accession>A0A8K0TEK4</accession>
<dbReference type="EMBL" id="JAGPXD010000003">
    <property type="protein sequence ID" value="KAH7362105.1"/>
    <property type="molecule type" value="Genomic_DNA"/>
</dbReference>
<name>A0A8K0TEK4_9PEZI</name>
<feature type="signal peptide" evidence="1">
    <location>
        <begin position="1"/>
        <end position="17"/>
    </location>
</feature>
<dbReference type="AlphaFoldDB" id="A0A8K0TEK4"/>
<proteinExistence type="predicted"/>
<evidence type="ECO:0000313" key="2">
    <source>
        <dbReference type="EMBL" id="KAH7362105.1"/>
    </source>
</evidence>
<evidence type="ECO:0000256" key="1">
    <source>
        <dbReference type="SAM" id="SignalP"/>
    </source>
</evidence>
<keyword evidence="1" id="KW-0732">Signal</keyword>
<reference evidence="2" key="1">
    <citation type="journal article" date="2021" name="Nat. Commun.">
        <title>Genetic determinants of endophytism in the Arabidopsis root mycobiome.</title>
        <authorList>
            <person name="Mesny F."/>
            <person name="Miyauchi S."/>
            <person name="Thiergart T."/>
            <person name="Pickel B."/>
            <person name="Atanasova L."/>
            <person name="Karlsson M."/>
            <person name="Huettel B."/>
            <person name="Barry K.W."/>
            <person name="Haridas S."/>
            <person name="Chen C."/>
            <person name="Bauer D."/>
            <person name="Andreopoulos W."/>
            <person name="Pangilinan J."/>
            <person name="LaButti K."/>
            <person name="Riley R."/>
            <person name="Lipzen A."/>
            <person name="Clum A."/>
            <person name="Drula E."/>
            <person name="Henrissat B."/>
            <person name="Kohler A."/>
            <person name="Grigoriev I.V."/>
            <person name="Martin F.M."/>
            <person name="Hacquard S."/>
        </authorList>
    </citation>
    <scope>NUCLEOTIDE SEQUENCE</scope>
    <source>
        <strain evidence="2">MPI-CAGE-AT-0016</strain>
    </source>
</reference>
<dbReference type="OrthoDB" id="5230873at2759"/>
<organism evidence="2 3">
    <name type="scientific">Plectosphaerella cucumerina</name>
    <dbReference type="NCBI Taxonomy" id="40658"/>
    <lineage>
        <taxon>Eukaryota</taxon>
        <taxon>Fungi</taxon>
        <taxon>Dikarya</taxon>
        <taxon>Ascomycota</taxon>
        <taxon>Pezizomycotina</taxon>
        <taxon>Sordariomycetes</taxon>
        <taxon>Hypocreomycetidae</taxon>
        <taxon>Glomerellales</taxon>
        <taxon>Plectosphaerellaceae</taxon>
        <taxon>Plectosphaerella</taxon>
    </lineage>
</organism>
<comment type="caution">
    <text evidence="2">The sequence shown here is derived from an EMBL/GenBank/DDBJ whole genome shotgun (WGS) entry which is preliminary data.</text>
</comment>
<sequence length="184" mass="19630">MHFSSSIVLQFAAAAAAAQFHKRQAADTFQLFAYGENIGGLPLVSTGRYIYVGDLKTLNNTEAAPIVFTDSDSEWLASPNTTALNGETPTWYSLKFAIPSAESTSHDVVLASSNSTEDVVSTGFGFYGTVAFLFPSDGSFQSSWSAIPSEIDGVWTLEWNQTDASTGAIPLTIKSTPPSNIAQE</sequence>
<dbReference type="Proteomes" id="UP000813385">
    <property type="component" value="Unassembled WGS sequence"/>
</dbReference>